<evidence type="ECO:0000313" key="4">
    <source>
        <dbReference type="Proteomes" id="UP001264335"/>
    </source>
</evidence>
<dbReference type="RefSeq" id="WP_311820676.1">
    <property type="nucleotide sequence ID" value="NZ_JARPWH010000012.1"/>
</dbReference>
<name>A0AAW8SLP7_ENTAV</name>
<proteinExistence type="predicted"/>
<evidence type="ECO:0000256" key="1">
    <source>
        <dbReference type="SAM" id="MobiDB-lite"/>
    </source>
</evidence>
<sequence length="255" mass="29181">MYNEKRVKLIQRLAIVVLFAAGLLAGLGIGQLTNKPDEKNHTKQEQTVKKTIEDKSKKKELTSKDVQNFLIAYYTKKDLSENRKRYKPFMTTAMYTQETDIEDLPINQAYKGYVINQVFDEANIYIDSENLVALVEVKYHNTQLVEKGTTEGALVDTPETQTLKLTFTEENKRFKVNNINKIFLTTTGETPRNNTYEEEDESEETKTTDSNEKSENEEEKTADSTSTTDEKAKTEASTNTSEHTEESKTQESKTE</sequence>
<evidence type="ECO:0000313" key="3">
    <source>
        <dbReference type="EMBL" id="MDT2513909.1"/>
    </source>
</evidence>
<gene>
    <name evidence="2" type="ORF">P7D43_05280</name>
    <name evidence="3" type="ORF">P7D79_06625</name>
</gene>
<dbReference type="EMBL" id="JARPWH010000012">
    <property type="protein sequence ID" value="MDT2401778.1"/>
    <property type="molecule type" value="Genomic_DNA"/>
</dbReference>
<comment type="caution">
    <text evidence="3">The sequence shown here is derived from an EMBL/GenBank/DDBJ whole genome shotgun (WGS) entry which is preliminary data.</text>
</comment>
<feature type="compositionally biased region" description="Basic and acidic residues" evidence="1">
    <location>
        <begin position="242"/>
        <end position="255"/>
    </location>
</feature>
<organism evidence="3 4">
    <name type="scientific">Enterococcus avium</name>
    <name type="common">Streptococcus avium</name>
    <dbReference type="NCBI Taxonomy" id="33945"/>
    <lineage>
        <taxon>Bacteria</taxon>
        <taxon>Bacillati</taxon>
        <taxon>Bacillota</taxon>
        <taxon>Bacilli</taxon>
        <taxon>Lactobacillales</taxon>
        <taxon>Enterococcaceae</taxon>
        <taxon>Enterococcus</taxon>
    </lineage>
</organism>
<feature type="region of interest" description="Disordered" evidence="1">
    <location>
        <begin position="187"/>
        <end position="255"/>
    </location>
</feature>
<dbReference type="Proteomes" id="UP001260773">
    <property type="component" value="Unassembled WGS sequence"/>
</dbReference>
<protein>
    <submittedName>
        <fullName evidence="3">Uncharacterized protein</fullName>
    </submittedName>
</protein>
<dbReference type="Proteomes" id="UP001264335">
    <property type="component" value="Unassembled WGS sequence"/>
</dbReference>
<accession>A0AAW8SLP7</accession>
<reference evidence="3 4" key="1">
    <citation type="submission" date="2023-03" db="EMBL/GenBank/DDBJ databases">
        <authorList>
            <person name="Shen W."/>
            <person name="Cai J."/>
        </authorList>
    </citation>
    <scope>NUCLEOTIDE SEQUENCE [LARGE SCALE GENOMIC DNA]</scope>
    <source>
        <strain evidence="2">P33-2</strain>
        <strain evidence="3 4">Y2</strain>
    </source>
</reference>
<feature type="compositionally biased region" description="Basic and acidic residues" evidence="1">
    <location>
        <begin position="204"/>
        <end position="234"/>
    </location>
</feature>
<dbReference type="AlphaFoldDB" id="A0AAW8SLP7"/>
<evidence type="ECO:0000313" key="2">
    <source>
        <dbReference type="EMBL" id="MDT2401778.1"/>
    </source>
</evidence>
<dbReference type="EMBL" id="JARPWY010000013">
    <property type="protein sequence ID" value="MDT2513909.1"/>
    <property type="molecule type" value="Genomic_DNA"/>
</dbReference>